<evidence type="ECO:0000256" key="1">
    <source>
        <dbReference type="SAM" id="MobiDB-lite"/>
    </source>
</evidence>
<evidence type="ECO:0000313" key="3">
    <source>
        <dbReference type="Proteomes" id="UP001055439"/>
    </source>
</evidence>
<gene>
    <name evidence="2" type="ORF">MUK42_00178</name>
</gene>
<dbReference type="EMBL" id="CP097505">
    <property type="protein sequence ID" value="URD91753.1"/>
    <property type="molecule type" value="Genomic_DNA"/>
</dbReference>
<sequence length="176" mass="19684">MSAVYQMSCAEEEEEEEEEEEASRQNKKYGRVDASTSIAVCSLMVEAISPLGSSRNLNQRANAMDMYEFTATNCSTFPGTKYRTCHMEFSAVFQTEGSYSTTKRMPCEFDHALFLPLGTPSPSPAAQNSTTSLSGEEEMIDWMVIELATFQRLQGADIFLRWSKMIEVVVVGEHSL</sequence>
<protein>
    <submittedName>
        <fullName evidence="2">Uncharacterized protein</fullName>
    </submittedName>
</protein>
<organism evidence="2 3">
    <name type="scientific">Musa troglodytarum</name>
    <name type="common">fe'i banana</name>
    <dbReference type="NCBI Taxonomy" id="320322"/>
    <lineage>
        <taxon>Eukaryota</taxon>
        <taxon>Viridiplantae</taxon>
        <taxon>Streptophyta</taxon>
        <taxon>Embryophyta</taxon>
        <taxon>Tracheophyta</taxon>
        <taxon>Spermatophyta</taxon>
        <taxon>Magnoliopsida</taxon>
        <taxon>Liliopsida</taxon>
        <taxon>Zingiberales</taxon>
        <taxon>Musaceae</taxon>
        <taxon>Musa</taxon>
    </lineage>
</organism>
<proteinExistence type="predicted"/>
<reference evidence="2" key="1">
    <citation type="submission" date="2022-05" db="EMBL/GenBank/DDBJ databases">
        <title>The Musa troglodytarum L. genome provides insights into the mechanism of non-climacteric behaviour and enrichment of carotenoids.</title>
        <authorList>
            <person name="Wang J."/>
        </authorList>
    </citation>
    <scope>NUCLEOTIDE SEQUENCE</scope>
    <source>
        <tissue evidence="2">Leaf</tissue>
    </source>
</reference>
<keyword evidence="3" id="KW-1185">Reference proteome</keyword>
<name>A0A9E7JSG3_9LILI</name>
<dbReference type="AlphaFoldDB" id="A0A9E7JSG3"/>
<evidence type="ECO:0000313" key="2">
    <source>
        <dbReference type="EMBL" id="URD91753.1"/>
    </source>
</evidence>
<feature type="compositionally biased region" description="Acidic residues" evidence="1">
    <location>
        <begin position="10"/>
        <end position="21"/>
    </location>
</feature>
<accession>A0A9E7JSG3</accession>
<feature type="region of interest" description="Disordered" evidence="1">
    <location>
        <begin position="1"/>
        <end position="29"/>
    </location>
</feature>
<dbReference type="Proteomes" id="UP001055439">
    <property type="component" value="Chromosome 3"/>
</dbReference>